<dbReference type="EMBL" id="CABVIE010000005">
    <property type="protein sequence ID" value="VVO83988.1"/>
    <property type="molecule type" value="Genomic_DNA"/>
</dbReference>
<feature type="transmembrane region" description="Helical" evidence="2">
    <location>
        <begin position="259"/>
        <end position="280"/>
    </location>
</feature>
<keyword evidence="2" id="KW-0812">Transmembrane</keyword>
<evidence type="ECO:0000256" key="1">
    <source>
        <dbReference type="SAM" id="Coils"/>
    </source>
</evidence>
<keyword evidence="2" id="KW-0472">Membrane</keyword>
<dbReference type="InterPro" id="IPR057840">
    <property type="entry name" value="FimV_N"/>
</dbReference>
<evidence type="ECO:0000259" key="3">
    <source>
        <dbReference type="Pfam" id="PF25800"/>
    </source>
</evidence>
<organism evidence="4 5">
    <name type="scientific">Pseudomonas fluorescens</name>
    <dbReference type="NCBI Taxonomy" id="294"/>
    <lineage>
        <taxon>Bacteria</taxon>
        <taxon>Pseudomonadati</taxon>
        <taxon>Pseudomonadota</taxon>
        <taxon>Gammaproteobacteria</taxon>
        <taxon>Pseudomonadales</taxon>
        <taxon>Pseudomonadaceae</taxon>
        <taxon>Pseudomonas</taxon>
    </lineage>
</organism>
<reference evidence="4 5" key="1">
    <citation type="submission" date="2019-09" db="EMBL/GenBank/DDBJ databases">
        <authorList>
            <person name="Chandra G."/>
            <person name="Truman W A."/>
        </authorList>
    </citation>
    <scope>NUCLEOTIDE SEQUENCE [LARGE SCALE GENOMIC DNA]</scope>
    <source>
        <strain evidence="4">PS900</strain>
    </source>
</reference>
<gene>
    <name evidence="4" type="ORF">PS900_01967</name>
</gene>
<proteinExistence type="predicted"/>
<feature type="coiled-coil region" evidence="1">
    <location>
        <begin position="189"/>
        <end position="237"/>
    </location>
</feature>
<dbReference type="Proteomes" id="UP000325723">
    <property type="component" value="Unassembled WGS sequence"/>
</dbReference>
<accession>A0A8H2NZI9</accession>
<dbReference type="AlphaFoldDB" id="A0A8H2NZI9"/>
<feature type="domain" description="FimV N-terminal" evidence="3">
    <location>
        <begin position="31"/>
        <end position="137"/>
    </location>
</feature>
<evidence type="ECO:0000256" key="2">
    <source>
        <dbReference type="SAM" id="Phobius"/>
    </source>
</evidence>
<evidence type="ECO:0000313" key="4">
    <source>
        <dbReference type="EMBL" id="VVO83988.1"/>
    </source>
</evidence>
<name>A0A8H2NZI9_PSEFL</name>
<keyword evidence="2" id="KW-1133">Transmembrane helix</keyword>
<sequence length="417" mass="44711">MLKCWRLVLRGGSQWLLAGVAVTYSAWAPALGLGEITLHSALNQPLRADIALVDAAGLEENQLSVSLATADEFSRAGVDRAFFLSDLKFTPVLRGNRSVIQVTSGKPVSEPFLNFLVQLNQPNGRLLREYTVLIDPPGSSGVVPAADEAFSRSPASAFPRVQPVVAPSPVTKTMPEPDVAVVDPAVEQLAASTLQNHQLQTTVDELNAKLQGQDELITDQKKQLAELQTQLAELKKVKAQPIASDAVAPTPAIAENPGIGWLPIASVSALIALLALGWFVRRQRQQHQATASEALPSQHEPLAELFTEPVTWPTVMQPSTVHRDGVPANDELERVDNHLSIPVAAAVAVVPGLAISGESATEDEYRLNLEELSMASSWDVISPNENRQAAALAMIEPTFELEAQFAASSRQPPVGLS</sequence>
<dbReference type="Pfam" id="PF25800">
    <property type="entry name" value="FimV_N"/>
    <property type="match status" value="1"/>
</dbReference>
<dbReference type="RefSeq" id="WP_150757642.1">
    <property type="nucleotide sequence ID" value="NZ_CABVIE010000005.1"/>
</dbReference>
<protein>
    <recommendedName>
        <fullName evidence="3">FimV N-terminal domain-containing protein</fullName>
    </recommendedName>
</protein>
<keyword evidence="1" id="KW-0175">Coiled coil</keyword>
<comment type="caution">
    <text evidence="4">The sequence shown here is derived from an EMBL/GenBank/DDBJ whole genome shotgun (WGS) entry which is preliminary data.</text>
</comment>
<evidence type="ECO:0000313" key="5">
    <source>
        <dbReference type="Proteomes" id="UP000325723"/>
    </source>
</evidence>